<dbReference type="SUPFAM" id="SSF56925">
    <property type="entry name" value="OMPA-like"/>
    <property type="match status" value="1"/>
</dbReference>
<dbReference type="Proteomes" id="UP000095247">
    <property type="component" value="Unassembled WGS sequence"/>
</dbReference>
<feature type="chain" id="PRO_5009182270" evidence="2">
    <location>
        <begin position="30"/>
        <end position="221"/>
    </location>
</feature>
<reference evidence="3 4" key="1">
    <citation type="submission" date="2016-08" db="EMBL/GenBank/DDBJ databases">
        <title>Characterization and recognition of Brachyspira hampsonii sp. nov., a novel intestinal spirochete that is pathogenic to pigs.</title>
        <authorList>
            <person name="Mirajkar N."/>
            <person name="La T."/>
            <person name="Phillips N."/>
            <person name="Hampson D."/>
            <person name="Gebhart C."/>
        </authorList>
    </citation>
    <scope>NUCLEOTIDE SEQUENCE [LARGE SCALE GENOMIC DNA]</scope>
    <source>
        <strain evidence="3 4">P280/1</strain>
    </source>
</reference>
<keyword evidence="1" id="KW-1133">Transmembrane helix</keyword>
<gene>
    <name evidence="3" type="ORF">BFL38_06205</name>
</gene>
<dbReference type="RefSeq" id="WP_069726592.1">
    <property type="nucleotide sequence ID" value="NZ_MDCO01000010.1"/>
</dbReference>
<evidence type="ECO:0000313" key="3">
    <source>
        <dbReference type="EMBL" id="OEJ14419.1"/>
    </source>
</evidence>
<keyword evidence="1" id="KW-0472">Membrane</keyword>
<keyword evidence="2" id="KW-0732">Signal</keyword>
<sequence>MKFLIKKFLIICISTACLTNMLMSMDIGAYLSPKFIFNIGDSGIQNKENKKNTMNMYIGGGAAIGYNFDILHKYSTVRAEFEYLYRNPIPGNAYSNNIQSIQTHTFLFGMYYDINFLYVNYNNEDSVRSKLNNGKRPVMSVYLGMLFGGAFNSYILSSTFDYNGIFKTSTYYNKFEFMFGFGGGLAFHITPLISLDLGYRILLNINAKYSHDIVTSLRFNF</sequence>
<feature type="signal peptide" evidence="2">
    <location>
        <begin position="1"/>
        <end position="29"/>
    </location>
</feature>
<evidence type="ECO:0000313" key="4">
    <source>
        <dbReference type="Proteomes" id="UP000095247"/>
    </source>
</evidence>
<organism evidence="3 4">
    <name type="scientific">Brachyspira hampsonii</name>
    <dbReference type="NCBI Taxonomy" id="1287055"/>
    <lineage>
        <taxon>Bacteria</taxon>
        <taxon>Pseudomonadati</taxon>
        <taxon>Spirochaetota</taxon>
        <taxon>Spirochaetia</taxon>
        <taxon>Brachyspirales</taxon>
        <taxon>Brachyspiraceae</taxon>
        <taxon>Brachyspira</taxon>
    </lineage>
</organism>
<dbReference type="AlphaFoldDB" id="A0A1E5NE27"/>
<keyword evidence="1" id="KW-0812">Transmembrane</keyword>
<comment type="caution">
    <text evidence="3">The sequence shown here is derived from an EMBL/GenBank/DDBJ whole genome shotgun (WGS) entry which is preliminary data.</text>
</comment>
<feature type="transmembrane region" description="Helical" evidence="1">
    <location>
        <begin position="138"/>
        <end position="157"/>
    </location>
</feature>
<dbReference type="EMBL" id="MDCO01000010">
    <property type="protein sequence ID" value="OEJ14419.1"/>
    <property type="molecule type" value="Genomic_DNA"/>
</dbReference>
<protein>
    <submittedName>
        <fullName evidence="3">Tia invasion determinant</fullName>
    </submittedName>
</protein>
<name>A0A1E5NE27_9SPIR</name>
<proteinExistence type="predicted"/>
<evidence type="ECO:0000256" key="1">
    <source>
        <dbReference type="SAM" id="Phobius"/>
    </source>
</evidence>
<dbReference type="Gene3D" id="2.40.160.20">
    <property type="match status" value="1"/>
</dbReference>
<feature type="transmembrane region" description="Helical" evidence="1">
    <location>
        <begin position="177"/>
        <end position="199"/>
    </location>
</feature>
<evidence type="ECO:0000256" key="2">
    <source>
        <dbReference type="SAM" id="SignalP"/>
    </source>
</evidence>
<accession>A0A1E5NE27</accession>
<dbReference type="InterPro" id="IPR011250">
    <property type="entry name" value="OMP/PagP_B-barrel"/>
</dbReference>